<dbReference type="InterPro" id="IPR012340">
    <property type="entry name" value="NA-bd_OB-fold"/>
</dbReference>
<dbReference type="SUPFAM" id="SSF47781">
    <property type="entry name" value="RuvA domain 2-like"/>
    <property type="match status" value="1"/>
</dbReference>
<dbReference type="InterPro" id="IPR003583">
    <property type="entry name" value="Hlx-hairpin-Hlx_DNA-bd_motif"/>
</dbReference>
<comment type="subcellular location">
    <subcellularLocation>
        <location evidence="6">Cytoplasm</location>
    </subcellularLocation>
</comment>
<organism evidence="8 9">
    <name type="scientific">Paucilactobacillus nenjiangensis</name>
    <dbReference type="NCBI Taxonomy" id="1296540"/>
    <lineage>
        <taxon>Bacteria</taxon>
        <taxon>Bacillati</taxon>
        <taxon>Bacillota</taxon>
        <taxon>Bacilli</taxon>
        <taxon>Lactobacillales</taxon>
        <taxon>Lactobacillaceae</taxon>
        <taxon>Paucilactobacillus</taxon>
    </lineage>
</organism>
<keyword evidence="3 6" id="KW-0238">DNA-binding</keyword>
<sequence length="197" mass="21681">MYEYLEGKITIVTPSYIVVDVQGVGYRVLTANPYRYTEDSVVRVYIYQAVRETELTLFGFVDQAEKQLFEQLINVSGIGPKSALAILANADHSGLINAIANDDAAYLTKFPGVGKKTAGQIVLDLKDKILQLDTGSQNSSEIVKVSNDILALSDALSALESLGYRTKDVEKVAKKLREIPETTTDDYLRQGLTLLTK</sequence>
<evidence type="ECO:0000256" key="3">
    <source>
        <dbReference type="ARBA" id="ARBA00023125"/>
    </source>
</evidence>
<dbReference type="SUPFAM" id="SSF50249">
    <property type="entry name" value="Nucleic acid-binding proteins"/>
    <property type="match status" value="1"/>
</dbReference>
<evidence type="ECO:0000313" key="9">
    <source>
        <dbReference type="Proteomes" id="UP000325295"/>
    </source>
</evidence>
<comment type="subunit">
    <text evidence="6">Homotetramer. Forms an RuvA(8)-RuvB(12)-Holliday junction (HJ) complex. HJ DNA is sandwiched between 2 RuvA tetramers; dsDNA enters through RuvA and exits via RuvB. An RuvB hexamer assembles on each DNA strand where it exits the tetramer. Each RuvB hexamer is contacted by two RuvA subunits (via domain III) on 2 adjacent RuvB subunits; this complex drives branch migration. In the full resolvosome a probable DNA-RuvA(4)-RuvB(12)-RuvC(2) complex forms which resolves the HJ.</text>
</comment>
<dbReference type="EMBL" id="CP043939">
    <property type="protein sequence ID" value="QER67834.1"/>
    <property type="molecule type" value="Genomic_DNA"/>
</dbReference>
<dbReference type="InterPro" id="IPR010994">
    <property type="entry name" value="RuvA_2-like"/>
</dbReference>
<keyword evidence="4 6" id="KW-0233">DNA recombination</keyword>
<dbReference type="InterPro" id="IPR011114">
    <property type="entry name" value="RuvA_C"/>
</dbReference>
<dbReference type="AlphaFoldDB" id="A0A5P1X4L0"/>
<evidence type="ECO:0000259" key="7">
    <source>
        <dbReference type="SMART" id="SM00278"/>
    </source>
</evidence>
<evidence type="ECO:0000256" key="5">
    <source>
        <dbReference type="ARBA" id="ARBA00023204"/>
    </source>
</evidence>
<protein>
    <recommendedName>
        <fullName evidence="6">Holliday junction branch migration complex subunit RuvA</fullName>
    </recommendedName>
</protein>
<keyword evidence="8" id="KW-0378">Hydrolase</keyword>
<feature type="region of interest" description="Domain III" evidence="6">
    <location>
        <begin position="151"/>
        <end position="197"/>
    </location>
</feature>
<dbReference type="Gene3D" id="1.10.150.20">
    <property type="entry name" value="5' to 3' exonuclease, C-terminal subdomain"/>
    <property type="match status" value="1"/>
</dbReference>
<keyword evidence="1 6" id="KW-0963">Cytoplasm</keyword>
<name>A0A5P1X4L0_9LACO</name>
<dbReference type="Pfam" id="PF01330">
    <property type="entry name" value="RuvA_N"/>
    <property type="match status" value="1"/>
</dbReference>
<dbReference type="HAMAP" id="MF_00031">
    <property type="entry name" value="DNA_HJ_migration_RuvA"/>
    <property type="match status" value="1"/>
</dbReference>
<dbReference type="GO" id="GO:0016787">
    <property type="term" value="F:hydrolase activity"/>
    <property type="evidence" value="ECO:0007669"/>
    <property type="project" value="UniProtKB-KW"/>
</dbReference>
<dbReference type="InterPro" id="IPR013849">
    <property type="entry name" value="DNA_helicase_Holl-junc_RuvA_I"/>
</dbReference>
<comment type="function">
    <text evidence="6">The RuvA-RuvB-RuvC complex processes Holliday junction (HJ) DNA during genetic recombination and DNA repair, while the RuvA-RuvB complex plays an important role in the rescue of blocked DNA replication forks via replication fork reversal (RFR). RuvA specifically binds to HJ cruciform DNA, conferring on it an open structure. The RuvB hexamer acts as an ATP-dependent pump, pulling dsDNA into and through the RuvAB complex. HJ branch migration allows RuvC to scan DNA until it finds its consensus sequence, where it cleaves and resolves the cruciform DNA.</text>
</comment>
<comment type="caution">
    <text evidence="6">Lacks conserved residue(s) required for the propagation of feature annotation.</text>
</comment>
<evidence type="ECO:0000256" key="4">
    <source>
        <dbReference type="ARBA" id="ARBA00023172"/>
    </source>
</evidence>
<gene>
    <name evidence="6 8" type="primary">ruvA</name>
    <name evidence="8" type="ORF">F0161_08250</name>
</gene>
<dbReference type="Proteomes" id="UP000325295">
    <property type="component" value="Chromosome"/>
</dbReference>
<dbReference type="SUPFAM" id="SSF46929">
    <property type="entry name" value="DNA helicase RuvA subunit, C-terminal domain"/>
    <property type="match status" value="1"/>
</dbReference>
<dbReference type="GO" id="GO:0006310">
    <property type="term" value="P:DNA recombination"/>
    <property type="evidence" value="ECO:0007669"/>
    <property type="project" value="UniProtKB-UniRule"/>
</dbReference>
<dbReference type="GO" id="GO:0006281">
    <property type="term" value="P:DNA repair"/>
    <property type="evidence" value="ECO:0007669"/>
    <property type="project" value="UniProtKB-UniRule"/>
</dbReference>
<dbReference type="SMART" id="SM00278">
    <property type="entry name" value="HhH1"/>
    <property type="match status" value="2"/>
</dbReference>
<dbReference type="GO" id="GO:0009379">
    <property type="term" value="C:Holliday junction helicase complex"/>
    <property type="evidence" value="ECO:0007669"/>
    <property type="project" value="InterPro"/>
</dbReference>
<accession>A0A5P1X4L0</accession>
<comment type="domain">
    <text evidence="6">Has three domains with a flexible linker between the domains II and III and assumes an 'L' shape. Domain III is highly mobile and contacts RuvB.</text>
</comment>
<evidence type="ECO:0000313" key="8">
    <source>
        <dbReference type="EMBL" id="QER67834.1"/>
    </source>
</evidence>
<dbReference type="Pfam" id="PF14520">
    <property type="entry name" value="HHH_5"/>
    <property type="match status" value="1"/>
</dbReference>
<reference evidence="8 9" key="1">
    <citation type="submission" date="2019-09" db="EMBL/GenBank/DDBJ databases">
        <title>Complete Genome Sequence of Lactobacillus nenjiangensis SH-Y15, isolated from sauerkraut.</title>
        <authorList>
            <person name="Yang H."/>
        </authorList>
    </citation>
    <scope>NUCLEOTIDE SEQUENCE [LARGE SCALE GENOMIC DNA]</scope>
    <source>
        <strain evidence="8 9">SH-Y15</strain>
    </source>
</reference>
<dbReference type="InterPro" id="IPR036267">
    <property type="entry name" value="RuvA_C_sf"/>
</dbReference>
<dbReference type="GO" id="GO:0005524">
    <property type="term" value="F:ATP binding"/>
    <property type="evidence" value="ECO:0007669"/>
    <property type="project" value="InterPro"/>
</dbReference>
<evidence type="ECO:0000256" key="6">
    <source>
        <dbReference type="HAMAP-Rule" id="MF_00031"/>
    </source>
</evidence>
<evidence type="ECO:0000256" key="1">
    <source>
        <dbReference type="ARBA" id="ARBA00022490"/>
    </source>
</evidence>
<dbReference type="CDD" id="cd14332">
    <property type="entry name" value="UBA_RuvA_C"/>
    <property type="match status" value="1"/>
</dbReference>
<evidence type="ECO:0000256" key="2">
    <source>
        <dbReference type="ARBA" id="ARBA00022763"/>
    </source>
</evidence>
<dbReference type="GO" id="GO:0009378">
    <property type="term" value="F:four-way junction helicase activity"/>
    <property type="evidence" value="ECO:0007669"/>
    <property type="project" value="InterPro"/>
</dbReference>
<dbReference type="InterPro" id="IPR000085">
    <property type="entry name" value="RuvA"/>
</dbReference>
<dbReference type="GO" id="GO:0000400">
    <property type="term" value="F:four-way junction DNA binding"/>
    <property type="evidence" value="ECO:0007669"/>
    <property type="project" value="UniProtKB-UniRule"/>
</dbReference>
<dbReference type="GO" id="GO:0005737">
    <property type="term" value="C:cytoplasm"/>
    <property type="evidence" value="ECO:0007669"/>
    <property type="project" value="UniProtKB-SubCell"/>
</dbReference>
<dbReference type="OrthoDB" id="5293449at2"/>
<proteinExistence type="inferred from homology"/>
<dbReference type="Gene3D" id="2.40.50.140">
    <property type="entry name" value="Nucleic acid-binding proteins"/>
    <property type="match status" value="1"/>
</dbReference>
<keyword evidence="5 6" id="KW-0234">DNA repair</keyword>
<feature type="domain" description="Helix-hairpin-helix DNA-binding motif class 1" evidence="7">
    <location>
        <begin position="105"/>
        <end position="124"/>
    </location>
</feature>
<keyword evidence="2 6" id="KW-0227">DNA damage</keyword>
<dbReference type="Gene3D" id="1.10.8.10">
    <property type="entry name" value="DNA helicase RuvA subunit, C-terminal domain"/>
    <property type="match status" value="1"/>
</dbReference>
<dbReference type="GO" id="GO:0048476">
    <property type="term" value="C:Holliday junction resolvase complex"/>
    <property type="evidence" value="ECO:0007669"/>
    <property type="project" value="UniProtKB-UniRule"/>
</dbReference>
<comment type="similarity">
    <text evidence="6">Belongs to the RuvA family.</text>
</comment>
<dbReference type="Pfam" id="PF07499">
    <property type="entry name" value="RuvA_C"/>
    <property type="match status" value="1"/>
</dbReference>
<dbReference type="RefSeq" id="WP_150204281.1">
    <property type="nucleotide sequence ID" value="NZ_CAUQTN010000029.1"/>
</dbReference>
<keyword evidence="9" id="KW-1185">Reference proteome</keyword>
<dbReference type="NCBIfam" id="TIGR00084">
    <property type="entry name" value="ruvA"/>
    <property type="match status" value="1"/>
</dbReference>
<dbReference type="KEGG" id="lnn:F0161_08250"/>
<feature type="domain" description="Helix-hairpin-helix DNA-binding motif class 1" evidence="7">
    <location>
        <begin position="70"/>
        <end position="89"/>
    </location>
</feature>